<keyword evidence="4" id="KW-1185">Reference proteome</keyword>
<dbReference type="Pfam" id="PF13332">
    <property type="entry name" value="Fil_haemagg_2"/>
    <property type="match status" value="1"/>
</dbReference>
<evidence type="ECO:0000313" key="4">
    <source>
        <dbReference type="Proteomes" id="UP000290580"/>
    </source>
</evidence>
<sequence>MSINPIVNKNLLLNLNGKNIIINADEKLSTNTNIVANDSLNINTKNLNVKASQDTNQTSQDKKSINGSVNLTMYGGGGETASLGGEKQSFQSNSVINNNSQLLANNMYVDVRNDAVFQGANLRAEDTLNLNVGNNLIVESLRDESSSNQSGFNVNAGIGFGSGGKEGHRVPSIDIGDVSSVNSGISMNNGVSQSKQTVLSSITGNEININVGMTPRW</sequence>
<evidence type="ECO:0000313" key="3">
    <source>
        <dbReference type="Proteomes" id="UP000262029"/>
    </source>
</evidence>
<dbReference type="GO" id="GO:0003824">
    <property type="term" value="F:catalytic activity"/>
    <property type="evidence" value="ECO:0007669"/>
    <property type="project" value="UniProtKB-ARBA"/>
</dbReference>
<dbReference type="AlphaFoldDB" id="A0AAD0SNE5"/>
<dbReference type="Proteomes" id="UP000290580">
    <property type="component" value="Unassembled WGS sequence"/>
</dbReference>
<proteinExistence type="predicted"/>
<name>A0AAD0SNE5_9BACT</name>
<organism evidence="1 3">
    <name type="scientific">Aliarcobacter skirrowii CCUG 10374</name>
    <dbReference type="NCBI Taxonomy" id="1032239"/>
    <lineage>
        <taxon>Bacteria</taxon>
        <taxon>Pseudomonadati</taxon>
        <taxon>Campylobacterota</taxon>
        <taxon>Epsilonproteobacteria</taxon>
        <taxon>Campylobacterales</taxon>
        <taxon>Arcobacteraceae</taxon>
        <taxon>Aliarcobacter</taxon>
    </lineage>
</organism>
<reference evidence="2 4" key="1">
    <citation type="submission" date="2017-09" db="EMBL/GenBank/DDBJ databases">
        <title>Genomics of the genus Arcobacter.</title>
        <authorList>
            <person name="Perez-Cataluna A."/>
            <person name="Figueras M.J."/>
            <person name="Salas-Masso N."/>
        </authorList>
    </citation>
    <scope>NUCLEOTIDE SEQUENCE [LARGE SCALE GENOMIC DNA]</scope>
    <source>
        <strain evidence="2 4">LMG 6621</strain>
    </source>
</reference>
<gene>
    <name evidence="1" type="ORF">ASKIR_1517</name>
    <name evidence="2" type="ORF">CP959_08990</name>
</gene>
<evidence type="ECO:0000313" key="2">
    <source>
        <dbReference type="EMBL" id="RXI25226.1"/>
    </source>
</evidence>
<dbReference type="EMBL" id="CP032099">
    <property type="protein sequence ID" value="AXX85308.1"/>
    <property type="molecule type" value="Genomic_DNA"/>
</dbReference>
<reference evidence="1 3" key="2">
    <citation type="submission" date="2018-08" db="EMBL/GenBank/DDBJ databases">
        <title>Complete genome of the Arcobacter skirrowii type strain LMG 6621.</title>
        <authorList>
            <person name="Miller W.G."/>
            <person name="Yee E."/>
            <person name="Bono J.L."/>
        </authorList>
    </citation>
    <scope>NUCLEOTIDE SEQUENCE [LARGE SCALE GENOMIC DNA]</scope>
    <source>
        <strain evidence="1 3">CCUG 10374</strain>
    </source>
</reference>
<dbReference type="InterPro" id="IPR025157">
    <property type="entry name" value="Hemagglutinin_rpt"/>
</dbReference>
<dbReference type="Proteomes" id="UP000262029">
    <property type="component" value="Chromosome"/>
</dbReference>
<accession>A0AAD0SNE5</accession>
<dbReference type="RefSeq" id="WP_115588188.1">
    <property type="nucleotide sequence ID" value="NZ_CP032099.1"/>
</dbReference>
<dbReference type="GeneID" id="61751265"/>
<dbReference type="EMBL" id="NXIC01000006">
    <property type="protein sequence ID" value="RXI25226.1"/>
    <property type="molecule type" value="Genomic_DNA"/>
</dbReference>
<evidence type="ECO:0000313" key="1">
    <source>
        <dbReference type="EMBL" id="AXX85308.1"/>
    </source>
</evidence>
<protein>
    <submittedName>
        <fullName evidence="1">Uncharacterized protein</fullName>
    </submittedName>
</protein>